<dbReference type="Proteomes" id="UP001175000">
    <property type="component" value="Unassembled WGS sequence"/>
</dbReference>
<dbReference type="AlphaFoldDB" id="A0AA39XF03"/>
<evidence type="ECO:0000256" key="1">
    <source>
        <dbReference type="SAM" id="MobiDB-lite"/>
    </source>
</evidence>
<feature type="compositionally biased region" description="Low complexity" evidence="1">
    <location>
        <begin position="40"/>
        <end position="58"/>
    </location>
</feature>
<keyword evidence="2" id="KW-0732">Signal</keyword>
<feature type="chain" id="PRO_5041334700" evidence="2">
    <location>
        <begin position="19"/>
        <end position="284"/>
    </location>
</feature>
<feature type="signal peptide" evidence="2">
    <location>
        <begin position="1"/>
        <end position="18"/>
    </location>
</feature>
<sequence length="284" mass="31453">MLSYTILLLSLLTTTTLARPPSPPSPRGSPPDPTHPPNLLPSLNNRNWWETSTTSTGPIPGPTPSLLPDGNTSIHDTEWSHLCRTSANVYTHTIQSHYTISTFTYPQHTAVVYYLTPITTATATRTDWYYSSRTATSTSSGGTATPTPDEGWDYCKASESVWTYTRTDNWASLTHTHTYTRTEWYYSSRSTTGSLEVKTPVKTPNLIPTPSPGAPDGGIIHADSDVGAVVNTFRDDDLESVILLRPSVCQPLKSSVVQWTWKREIWKGGECCYEFVRSVGEKMC</sequence>
<gene>
    <name evidence="3" type="ORF">B0T14DRAFT_560407</name>
</gene>
<accession>A0AA39XF03</accession>
<dbReference type="EMBL" id="JAULSU010000001">
    <property type="protein sequence ID" value="KAK0632748.1"/>
    <property type="molecule type" value="Genomic_DNA"/>
</dbReference>
<evidence type="ECO:0000256" key="2">
    <source>
        <dbReference type="SAM" id="SignalP"/>
    </source>
</evidence>
<keyword evidence="4" id="KW-1185">Reference proteome</keyword>
<organism evidence="3 4">
    <name type="scientific">Immersiella caudata</name>
    <dbReference type="NCBI Taxonomy" id="314043"/>
    <lineage>
        <taxon>Eukaryota</taxon>
        <taxon>Fungi</taxon>
        <taxon>Dikarya</taxon>
        <taxon>Ascomycota</taxon>
        <taxon>Pezizomycotina</taxon>
        <taxon>Sordariomycetes</taxon>
        <taxon>Sordariomycetidae</taxon>
        <taxon>Sordariales</taxon>
        <taxon>Lasiosphaeriaceae</taxon>
        <taxon>Immersiella</taxon>
    </lineage>
</organism>
<reference evidence="3" key="1">
    <citation type="submission" date="2023-06" db="EMBL/GenBank/DDBJ databases">
        <title>Genome-scale phylogeny and comparative genomics of the fungal order Sordariales.</title>
        <authorList>
            <consortium name="Lawrence Berkeley National Laboratory"/>
            <person name="Hensen N."/>
            <person name="Bonometti L."/>
            <person name="Westerberg I."/>
            <person name="Brannstrom I.O."/>
            <person name="Guillou S."/>
            <person name="Cros-Aarteil S."/>
            <person name="Calhoun S."/>
            <person name="Haridas S."/>
            <person name="Kuo A."/>
            <person name="Mondo S."/>
            <person name="Pangilinan J."/>
            <person name="Riley R."/>
            <person name="Labutti K."/>
            <person name="Andreopoulos B."/>
            <person name="Lipzen A."/>
            <person name="Chen C."/>
            <person name="Yanf M."/>
            <person name="Daum C."/>
            <person name="Ng V."/>
            <person name="Clum A."/>
            <person name="Steindorff A."/>
            <person name="Ohm R."/>
            <person name="Martin F."/>
            <person name="Silar P."/>
            <person name="Natvig D."/>
            <person name="Lalanne C."/>
            <person name="Gautier V."/>
            <person name="Ament-Velasquez S.L."/>
            <person name="Kruys A."/>
            <person name="Hutchinson M.I."/>
            <person name="Powell A.J."/>
            <person name="Barry K."/>
            <person name="Miller A.N."/>
            <person name="Grigoriev I.V."/>
            <person name="Debuchy R."/>
            <person name="Gladieux P."/>
            <person name="Thoren M.H."/>
            <person name="Johannesson H."/>
        </authorList>
    </citation>
    <scope>NUCLEOTIDE SEQUENCE</scope>
    <source>
        <strain evidence="3">CBS 606.72</strain>
    </source>
</reference>
<evidence type="ECO:0000313" key="3">
    <source>
        <dbReference type="EMBL" id="KAK0632748.1"/>
    </source>
</evidence>
<comment type="caution">
    <text evidence="3">The sequence shown here is derived from an EMBL/GenBank/DDBJ whole genome shotgun (WGS) entry which is preliminary data.</text>
</comment>
<feature type="compositionally biased region" description="Pro residues" evidence="1">
    <location>
        <begin position="20"/>
        <end position="39"/>
    </location>
</feature>
<name>A0AA39XF03_9PEZI</name>
<proteinExistence type="predicted"/>
<protein>
    <submittedName>
        <fullName evidence="3">Uncharacterized protein</fullName>
    </submittedName>
</protein>
<evidence type="ECO:0000313" key="4">
    <source>
        <dbReference type="Proteomes" id="UP001175000"/>
    </source>
</evidence>
<feature type="region of interest" description="Disordered" evidence="1">
    <location>
        <begin position="16"/>
        <end position="71"/>
    </location>
</feature>